<organism evidence="1 2">
    <name type="scientific">Planotetraspora silvatica</name>
    <dbReference type="NCBI Taxonomy" id="234614"/>
    <lineage>
        <taxon>Bacteria</taxon>
        <taxon>Bacillati</taxon>
        <taxon>Actinomycetota</taxon>
        <taxon>Actinomycetes</taxon>
        <taxon>Streptosporangiales</taxon>
        <taxon>Streptosporangiaceae</taxon>
        <taxon>Planotetraspora</taxon>
    </lineage>
</organism>
<evidence type="ECO:0000313" key="2">
    <source>
        <dbReference type="Proteomes" id="UP000644610"/>
    </source>
</evidence>
<accession>A0A8J3UXN0</accession>
<dbReference type="AlphaFoldDB" id="A0A8J3UXN0"/>
<dbReference type="RefSeq" id="WP_203980854.1">
    <property type="nucleotide sequence ID" value="NZ_BAAAKY010000018.1"/>
</dbReference>
<proteinExistence type="predicted"/>
<gene>
    <name evidence="1" type="ORF">Psi02_77850</name>
</gene>
<reference evidence="1" key="1">
    <citation type="submission" date="2021-01" db="EMBL/GenBank/DDBJ databases">
        <title>Whole genome shotgun sequence of Planotetraspora silvatica NBRC 100141.</title>
        <authorList>
            <person name="Komaki H."/>
            <person name="Tamura T."/>
        </authorList>
    </citation>
    <scope>NUCLEOTIDE SEQUENCE</scope>
    <source>
        <strain evidence="1">NBRC 100141</strain>
    </source>
</reference>
<name>A0A8J3UXN0_9ACTN</name>
<dbReference type="EMBL" id="BOOQ01000068">
    <property type="protein sequence ID" value="GII51361.1"/>
    <property type="molecule type" value="Genomic_DNA"/>
</dbReference>
<comment type="caution">
    <text evidence="1">The sequence shown here is derived from an EMBL/GenBank/DDBJ whole genome shotgun (WGS) entry which is preliminary data.</text>
</comment>
<sequence>MAESKEIINAVFESWADNLDGTIETLTSQIMSGQYGVLPDSRNLLETERRLSFLIRRELTSMMFGYCVTIDGGSDSADTGMVYLIDENGTDHTRLGLHSAFLAYLDNTGRSTV</sequence>
<dbReference type="Proteomes" id="UP000644610">
    <property type="component" value="Unassembled WGS sequence"/>
</dbReference>
<evidence type="ECO:0000313" key="1">
    <source>
        <dbReference type="EMBL" id="GII51361.1"/>
    </source>
</evidence>
<keyword evidence="2" id="KW-1185">Reference proteome</keyword>
<protein>
    <submittedName>
        <fullName evidence="1">Uncharacterized protein</fullName>
    </submittedName>
</protein>